<comment type="similarity">
    <text evidence="1">Belongs to the band 7/mec-2 family.</text>
</comment>
<dbReference type="Proteomes" id="UP000468735">
    <property type="component" value="Unassembled WGS sequence"/>
</dbReference>
<dbReference type="AlphaFoldDB" id="A0A6H9YAH1"/>
<sequence length="217" mass="23056">MAGDLTVGSVAAGMPRQGVEPPPVVVFIVVALVVAGIVVVATVRVIPEHQRLVVWRLGGAPVVRGPGLVWVLPGIDRWERVWLRVDPLETWSQAFTRDGVLLRLKIIAVVSVIDPARYAARAAEPSASADVAAGVIVEGQVRRYIAERDLTQLTVMIAGGVSPVPDAGDAARRWVLGQWGLAVSVIQIVQADVPLHSLHHWTARAPAAPTASDPGRS</sequence>
<dbReference type="InterPro" id="IPR043202">
    <property type="entry name" value="Band-7_stomatin-like"/>
</dbReference>
<dbReference type="SMART" id="SM00244">
    <property type="entry name" value="PHB"/>
    <property type="match status" value="1"/>
</dbReference>
<proteinExistence type="inferred from homology"/>
<dbReference type="PANTHER" id="PTHR10264:SF19">
    <property type="entry name" value="AT06885P-RELATED"/>
    <property type="match status" value="1"/>
</dbReference>
<accession>A0A6H9YAH1</accession>
<dbReference type="GO" id="GO:0005886">
    <property type="term" value="C:plasma membrane"/>
    <property type="evidence" value="ECO:0007669"/>
    <property type="project" value="InterPro"/>
</dbReference>
<comment type="caution">
    <text evidence="4">The sequence shown here is derived from an EMBL/GenBank/DDBJ whole genome shotgun (WGS) entry which is preliminary data.</text>
</comment>
<dbReference type="EMBL" id="WBMT01000025">
    <property type="protein sequence ID" value="KAB2341618.1"/>
    <property type="molecule type" value="Genomic_DNA"/>
</dbReference>
<dbReference type="PANTHER" id="PTHR10264">
    <property type="entry name" value="BAND 7 PROTEIN-RELATED"/>
    <property type="match status" value="1"/>
</dbReference>
<evidence type="ECO:0000256" key="2">
    <source>
        <dbReference type="SAM" id="Phobius"/>
    </source>
</evidence>
<gene>
    <name evidence="4" type="ORF">F8566_41545</name>
</gene>
<dbReference type="SUPFAM" id="SSF117892">
    <property type="entry name" value="Band 7/SPFH domain"/>
    <property type="match status" value="1"/>
</dbReference>
<dbReference type="OrthoDB" id="3476067at2"/>
<dbReference type="InterPro" id="IPR001107">
    <property type="entry name" value="Band_7"/>
</dbReference>
<dbReference type="Gene3D" id="3.30.479.30">
    <property type="entry name" value="Band 7 domain"/>
    <property type="match status" value="1"/>
</dbReference>
<organism evidence="4 5">
    <name type="scientific">Actinomadura rudentiformis</name>
    <dbReference type="NCBI Taxonomy" id="359158"/>
    <lineage>
        <taxon>Bacteria</taxon>
        <taxon>Bacillati</taxon>
        <taxon>Actinomycetota</taxon>
        <taxon>Actinomycetes</taxon>
        <taxon>Streptosporangiales</taxon>
        <taxon>Thermomonosporaceae</taxon>
        <taxon>Actinomadura</taxon>
    </lineage>
</organism>
<evidence type="ECO:0000256" key="1">
    <source>
        <dbReference type="ARBA" id="ARBA00008164"/>
    </source>
</evidence>
<keyword evidence="5" id="KW-1185">Reference proteome</keyword>
<evidence type="ECO:0000259" key="3">
    <source>
        <dbReference type="SMART" id="SM00244"/>
    </source>
</evidence>
<keyword evidence="2" id="KW-0812">Transmembrane</keyword>
<feature type="transmembrane region" description="Helical" evidence="2">
    <location>
        <begin position="24"/>
        <end position="46"/>
    </location>
</feature>
<name>A0A6H9YAH1_9ACTN</name>
<dbReference type="InterPro" id="IPR036013">
    <property type="entry name" value="Band_7/SPFH_dom_sf"/>
</dbReference>
<dbReference type="Pfam" id="PF01145">
    <property type="entry name" value="Band_7"/>
    <property type="match status" value="1"/>
</dbReference>
<evidence type="ECO:0000313" key="5">
    <source>
        <dbReference type="Proteomes" id="UP000468735"/>
    </source>
</evidence>
<feature type="domain" description="Band 7" evidence="3">
    <location>
        <begin position="41"/>
        <end position="205"/>
    </location>
</feature>
<protein>
    <recommendedName>
        <fullName evidence="3">Band 7 domain-containing protein</fullName>
    </recommendedName>
</protein>
<keyword evidence="2" id="KW-0472">Membrane</keyword>
<reference evidence="4 5" key="1">
    <citation type="submission" date="2019-09" db="EMBL/GenBank/DDBJ databases">
        <title>Actinomadura physcomitrii sp. nov., a novel actinomycete isolated from moss [Physcomitrium sphaericum (Ludw) Fuernr].</title>
        <authorList>
            <person name="Zhuang X."/>
            <person name="Liu C."/>
        </authorList>
    </citation>
    <scope>NUCLEOTIDE SEQUENCE [LARGE SCALE GENOMIC DNA]</scope>
    <source>
        <strain evidence="4 5">HMC1</strain>
    </source>
</reference>
<evidence type="ECO:0000313" key="4">
    <source>
        <dbReference type="EMBL" id="KAB2341618.1"/>
    </source>
</evidence>
<keyword evidence="2" id="KW-1133">Transmembrane helix</keyword>
<dbReference type="RefSeq" id="WP_151568429.1">
    <property type="nucleotide sequence ID" value="NZ_WBMT01000025.1"/>
</dbReference>